<name>A0A4T3F190_9SPHN</name>
<keyword evidence="1" id="KW-0812">Transmembrane</keyword>
<dbReference type="EMBL" id="SSHH01000003">
    <property type="protein sequence ID" value="TIX49697.1"/>
    <property type="molecule type" value="Genomic_DNA"/>
</dbReference>
<protein>
    <submittedName>
        <fullName evidence="2">Uncharacterized protein</fullName>
    </submittedName>
</protein>
<evidence type="ECO:0000313" key="2">
    <source>
        <dbReference type="EMBL" id="TIX49697.1"/>
    </source>
</evidence>
<keyword evidence="3" id="KW-1185">Reference proteome</keyword>
<feature type="transmembrane region" description="Helical" evidence="1">
    <location>
        <begin position="43"/>
        <end position="61"/>
    </location>
</feature>
<gene>
    <name evidence="2" type="ORF">E5222_12850</name>
</gene>
<accession>A0A4T3F190</accession>
<comment type="caution">
    <text evidence="2">The sequence shown here is derived from an EMBL/GenBank/DDBJ whole genome shotgun (WGS) entry which is preliminary data.</text>
</comment>
<evidence type="ECO:0000313" key="3">
    <source>
        <dbReference type="Proteomes" id="UP000309389"/>
    </source>
</evidence>
<reference evidence="2 3" key="1">
    <citation type="submission" date="2019-04" db="EMBL/GenBank/DDBJ databases">
        <title>Altererythrobacter aquimixticola sp. nov., isolated from sediment of junction between the ocean and a freshwater spring.</title>
        <authorList>
            <person name="Yoon J.-H."/>
        </authorList>
    </citation>
    <scope>NUCLEOTIDE SEQUENCE [LARGE SCALE GENOMIC DNA]</scope>
    <source>
        <strain evidence="2 3">SSKS-13</strain>
    </source>
</reference>
<feature type="transmembrane region" description="Helical" evidence="1">
    <location>
        <begin position="150"/>
        <end position="167"/>
    </location>
</feature>
<feature type="transmembrane region" description="Helical" evidence="1">
    <location>
        <begin position="126"/>
        <end position="144"/>
    </location>
</feature>
<dbReference type="Proteomes" id="UP000309389">
    <property type="component" value="Unassembled WGS sequence"/>
</dbReference>
<dbReference type="AlphaFoldDB" id="A0A4T3F190"/>
<keyword evidence="1" id="KW-0472">Membrane</keyword>
<organism evidence="2 3">
    <name type="scientific">Alteraurantiacibacter aquimixticola</name>
    <dbReference type="NCBI Taxonomy" id="2489173"/>
    <lineage>
        <taxon>Bacteria</taxon>
        <taxon>Pseudomonadati</taxon>
        <taxon>Pseudomonadota</taxon>
        <taxon>Alphaproteobacteria</taxon>
        <taxon>Sphingomonadales</taxon>
        <taxon>Erythrobacteraceae</taxon>
        <taxon>Alteraurantiacibacter</taxon>
    </lineage>
</organism>
<sequence length="195" mass="21556">MSDDDFLDGLKGDWQSQDADLQAYADLVAEGEQKLCKERTHRLGQMAVFWAFAAFFTWQVFNAGHFLFHVAAVVFLTAGLIALADFVFLRRMHGEAYLQQAGEVLDQAERQARIGLRLAEGMKAHAVLLAVCSALMFGYDIVAASEPGRGMLIGLVIGGAAVFMWFAQRGRYCEVRAELDGVRAMRAELQDADES</sequence>
<dbReference type="RefSeq" id="WP_136694174.1">
    <property type="nucleotide sequence ID" value="NZ_SSHH01000003.1"/>
</dbReference>
<proteinExistence type="predicted"/>
<evidence type="ECO:0000256" key="1">
    <source>
        <dbReference type="SAM" id="Phobius"/>
    </source>
</evidence>
<keyword evidence="1" id="KW-1133">Transmembrane helix</keyword>
<dbReference type="OrthoDB" id="9972998at2"/>
<feature type="transmembrane region" description="Helical" evidence="1">
    <location>
        <begin position="67"/>
        <end position="89"/>
    </location>
</feature>